<keyword evidence="3" id="KW-1185">Reference proteome</keyword>
<proteinExistence type="predicted"/>
<evidence type="ECO:0000256" key="1">
    <source>
        <dbReference type="SAM" id="MobiDB-lite"/>
    </source>
</evidence>
<protein>
    <submittedName>
        <fullName evidence="2">Uncharacterized protein</fullName>
    </submittedName>
</protein>
<evidence type="ECO:0000313" key="3">
    <source>
        <dbReference type="Proteomes" id="UP000008021"/>
    </source>
</evidence>
<dbReference type="HOGENOM" id="CLU_1557734_0_0_1"/>
<sequence>MELGCLVRANIAANDDAHASADGDAGAAAEGGGVGAELRVGEADEARAAAGGVPVRRERAVAAPEPLGARTELVGVGVGVGLPLRRLVGGWVVITRSSSLTHTLSLFSRRWRRRGRAAQRQGGHGASACWSRLVPPPRLARPPAALPRAPAAHRPPPRAASASLTPALLRSP</sequence>
<organism evidence="2">
    <name type="scientific">Oryza meridionalis</name>
    <dbReference type="NCBI Taxonomy" id="40149"/>
    <lineage>
        <taxon>Eukaryota</taxon>
        <taxon>Viridiplantae</taxon>
        <taxon>Streptophyta</taxon>
        <taxon>Embryophyta</taxon>
        <taxon>Tracheophyta</taxon>
        <taxon>Spermatophyta</taxon>
        <taxon>Magnoliopsida</taxon>
        <taxon>Liliopsida</taxon>
        <taxon>Poales</taxon>
        <taxon>Poaceae</taxon>
        <taxon>BOP clade</taxon>
        <taxon>Oryzoideae</taxon>
        <taxon>Oryzeae</taxon>
        <taxon>Oryzinae</taxon>
        <taxon>Oryza</taxon>
    </lineage>
</organism>
<accession>A0A0E0DS53</accession>
<feature type="compositionally biased region" description="Low complexity" evidence="1">
    <location>
        <begin position="159"/>
        <end position="172"/>
    </location>
</feature>
<reference evidence="2" key="1">
    <citation type="submission" date="2015-04" db="UniProtKB">
        <authorList>
            <consortium name="EnsemblPlants"/>
        </authorList>
    </citation>
    <scope>IDENTIFICATION</scope>
</reference>
<reference evidence="2" key="2">
    <citation type="submission" date="2018-05" db="EMBL/GenBank/DDBJ databases">
        <title>OmerRS3 (Oryza meridionalis Reference Sequence Version 3).</title>
        <authorList>
            <person name="Zhang J."/>
            <person name="Kudrna D."/>
            <person name="Lee S."/>
            <person name="Talag J."/>
            <person name="Welchert J."/>
            <person name="Wing R.A."/>
        </authorList>
    </citation>
    <scope>NUCLEOTIDE SEQUENCE [LARGE SCALE GENOMIC DNA]</scope>
    <source>
        <strain evidence="2">cv. OR44</strain>
    </source>
</reference>
<feature type="compositionally biased region" description="Low complexity" evidence="1">
    <location>
        <begin position="118"/>
        <end position="133"/>
    </location>
</feature>
<dbReference type="Gramene" id="OMERI05G16010.1">
    <property type="protein sequence ID" value="OMERI05G16010.1"/>
    <property type="gene ID" value="OMERI05G16010"/>
</dbReference>
<dbReference type="EnsemblPlants" id="OMERI05G16010.1">
    <property type="protein sequence ID" value="OMERI05G16010.1"/>
    <property type="gene ID" value="OMERI05G16010"/>
</dbReference>
<dbReference type="AlphaFoldDB" id="A0A0E0DS53"/>
<feature type="compositionally biased region" description="Low complexity" evidence="1">
    <location>
        <begin position="141"/>
        <end position="152"/>
    </location>
</feature>
<evidence type="ECO:0000313" key="2">
    <source>
        <dbReference type="EnsemblPlants" id="OMERI05G16010.1"/>
    </source>
</evidence>
<name>A0A0E0DS53_9ORYZ</name>
<dbReference type="Proteomes" id="UP000008021">
    <property type="component" value="Chromosome 5"/>
</dbReference>
<feature type="region of interest" description="Disordered" evidence="1">
    <location>
        <begin position="117"/>
        <end position="172"/>
    </location>
</feature>